<dbReference type="InterPro" id="IPR050327">
    <property type="entry name" value="Proton-linked_MCT"/>
</dbReference>
<feature type="transmembrane region" description="Helical" evidence="3">
    <location>
        <begin position="320"/>
        <end position="338"/>
    </location>
</feature>
<comment type="similarity">
    <text evidence="2">Belongs to the major facilitator superfamily. Monocarboxylate porter (TC 2.A.1.13) family.</text>
</comment>
<comment type="subcellular location">
    <subcellularLocation>
        <location evidence="1">Membrane</location>
        <topology evidence="1">Multi-pass membrane protein</topology>
    </subcellularLocation>
</comment>
<dbReference type="CDD" id="cd17352">
    <property type="entry name" value="MFS_MCT_SLC16"/>
    <property type="match status" value="1"/>
</dbReference>
<reference evidence="5" key="1">
    <citation type="submission" date="2020-12" db="EMBL/GenBank/DDBJ databases">
        <title>Metabolic potential, ecology and presence of endohyphal bacteria is reflected in genomic diversity of Mucoromycotina.</title>
        <authorList>
            <person name="Muszewska A."/>
            <person name="Okrasinska A."/>
            <person name="Steczkiewicz K."/>
            <person name="Drgas O."/>
            <person name="Orlowska M."/>
            <person name="Perlinska-Lenart U."/>
            <person name="Aleksandrzak-Piekarczyk T."/>
            <person name="Szatraj K."/>
            <person name="Zielenkiewicz U."/>
            <person name="Pilsyk S."/>
            <person name="Malc E."/>
            <person name="Mieczkowski P."/>
            <person name="Kruszewska J.S."/>
            <person name="Biernat P."/>
            <person name="Pawlowska J."/>
        </authorList>
    </citation>
    <scope>NUCLEOTIDE SEQUENCE</scope>
    <source>
        <strain evidence="5">WA0000051536</strain>
    </source>
</reference>
<dbReference type="SUPFAM" id="SSF103473">
    <property type="entry name" value="MFS general substrate transporter"/>
    <property type="match status" value="1"/>
</dbReference>
<evidence type="ECO:0000313" key="6">
    <source>
        <dbReference type="Proteomes" id="UP000612746"/>
    </source>
</evidence>
<feature type="transmembrane region" description="Helical" evidence="3">
    <location>
        <begin position="289"/>
        <end position="308"/>
    </location>
</feature>
<sequence>MSGQLPIKESLYDQNDSKSSTIIDQPVFEKTDSNDQPLQPPDGGRGWLVVFGSFLKPVQQHKNFVSFGYNYSWGIFLNYYNKYVYVDQLPKLSWIGSICVSLFFFLGPINKHVIRTMGYRNMLIVGTIVCPVALILASFATQVWHVFLTQGVLFGLGASFIWFPCIGASQQWFSEKRGLAIGLAMSGSGIGGLVVSNIAQAAISSVGYRWALRIIGLMAFVLLVITTFTVRPLGHINQTGGKEKIIAWYLFKNPQFCVIFLHGLITTFGYMTPFFLLPSYATYLGLDPWVGANLSAIMSGVNAVARIFTGYMGDKIGRFNSLFICTMLCGIMCLAIWIPAKNEAGVWVFAILYGFFGGGYVALFPTVQPQVVGLENISPAVGLLYATNFFGYLFGTPIASRILADTGNYAYAAAWAGSTVIAGGLLAGVLRVQRAGWKLAKV</sequence>
<dbReference type="OrthoDB" id="6499973at2759"/>
<dbReference type="AlphaFoldDB" id="A0A8H7UPM9"/>
<keyword evidence="6" id="KW-1185">Reference proteome</keyword>
<dbReference type="GO" id="GO:0022857">
    <property type="term" value="F:transmembrane transporter activity"/>
    <property type="evidence" value="ECO:0007669"/>
    <property type="project" value="InterPro"/>
</dbReference>
<evidence type="ECO:0000256" key="1">
    <source>
        <dbReference type="ARBA" id="ARBA00004141"/>
    </source>
</evidence>
<keyword evidence="3" id="KW-0472">Membrane</keyword>
<dbReference type="PANTHER" id="PTHR11360:SF284">
    <property type="entry name" value="EG:103B4.3 PROTEIN-RELATED"/>
    <property type="match status" value="1"/>
</dbReference>
<evidence type="ECO:0000256" key="2">
    <source>
        <dbReference type="ARBA" id="ARBA00006727"/>
    </source>
</evidence>
<dbReference type="GO" id="GO:0016020">
    <property type="term" value="C:membrane"/>
    <property type="evidence" value="ECO:0007669"/>
    <property type="project" value="UniProtKB-SubCell"/>
</dbReference>
<accession>A0A8H7UPM9</accession>
<dbReference type="Proteomes" id="UP000612746">
    <property type="component" value="Unassembled WGS sequence"/>
</dbReference>
<feature type="transmembrane region" description="Helical" evidence="3">
    <location>
        <begin position="344"/>
        <end position="363"/>
    </location>
</feature>
<dbReference type="InterPro" id="IPR036259">
    <property type="entry name" value="MFS_trans_sf"/>
</dbReference>
<gene>
    <name evidence="5" type="ORF">INT44_005121</name>
</gene>
<protein>
    <recommendedName>
        <fullName evidence="4">Major facilitator superfamily (MFS) profile domain-containing protein</fullName>
    </recommendedName>
</protein>
<feature type="transmembrane region" description="Helical" evidence="3">
    <location>
        <begin position="210"/>
        <end position="234"/>
    </location>
</feature>
<keyword evidence="3" id="KW-0812">Transmembrane</keyword>
<feature type="transmembrane region" description="Helical" evidence="3">
    <location>
        <begin position="92"/>
        <end position="109"/>
    </location>
</feature>
<feature type="transmembrane region" description="Helical" evidence="3">
    <location>
        <begin position="121"/>
        <end position="140"/>
    </location>
</feature>
<proteinExistence type="inferred from homology"/>
<feature type="transmembrane region" description="Helical" evidence="3">
    <location>
        <begin position="178"/>
        <end position="198"/>
    </location>
</feature>
<organism evidence="5 6">
    <name type="scientific">Umbelopsis vinacea</name>
    <dbReference type="NCBI Taxonomy" id="44442"/>
    <lineage>
        <taxon>Eukaryota</taxon>
        <taxon>Fungi</taxon>
        <taxon>Fungi incertae sedis</taxon>
        <taxon>Mucoromycota</taxon>
        <taxon>Mucoromycotina</taxon>
        <taxon>Umbelopsidomycetes</taxon>
        <taxon>Umbelopsidales</taxon>
        <taxon>Umbelopsidaceae</taxon>
        <taxon>Umbelopsis</taxon>
    </lineage>
</organism>
<comment type="caution">
    <text evidence="5">The sequence shown here is derived from an EMBL/GenBank/DDBJ whole genome shotgun (WGS) entry which is preliminary data.</text>
</comment>
<keyword evidence="3" id="KW-1133">Transmembrane helix</keyword>
<feature type="transmembrane region" description="Helical" evidence="3">
    <location>
        <begin position="146"/>
        <end position="166"/>
    </location>
</feature>
<dbReference type="InterPro" id="IPR020846">
    <property type="entry name" value="MFS_dom"/>
</dbReference>
<evidence type="ECO:0000256" key="3">
    <source>
        <dbReference type="SAM" id="Phobius"/>
    </source>
</evidence>
<dbReference type="Pfam" id="PF07690">
    <property type="entry name" value="MFS_1"/>
    <property type="match status" value="1"/>
</dbReference>
<feature type="transmembrane region" description="Helical" evidence="3">
    <location>
        <begin position="409"/>
        <end position="430"/>
    </location>
</feature>
<dbReference type="EMBL" id="JAEPRA010000003">
    <property type="protein sequence ID" value="KAG2187433.1"/>
    <property type="molecule type" value="Genomic_DNA"/>
</dbReference>
<feature type="domain" description="Major facilitator superfamily (MFS) profile" evidence="4">
    <location>
        <begin position="45"/>
        <end position="435"/>
    </location>
</feature>
<evidence type="ECO:0000259" key="4">
    <source>
        <dbReference type="PROSITE" id="PS50850"/>
    </source>
</evidence>
<feature type="transmembrane region" description="Helical" evidence="3">
    <location>
        <begin position="255"/>
        <end position="277"/>
    </location>
</feature>
<dbReference type="PANTHER" id="PTHR11360">
    <property type="entry name" value="MONOCARBOXYLATE TRANSPORTER"/>
    <property type="match status" value="1"/>
</dbReference>
<feature type="transmembrane region" description="Helical" evidence="3">
    <location>
        <begin position="383"/>
        <end position="403"/>
    </location>
</feature>
<dbReference type="PROSITE" id="PS50850">
    <property type="entry name" value="MFS"/>
    <property type="match status" value="1"/>
</dbReference>
<dbReference type="Gene3D" id="1.20.1250.20">
    <property type="entry name" value="MFS general substrate transporter like domains"/>
    <property type="match status" value="2"/>
</dbReference>
<evidence type="ECO:0000313" key="5">
    <source>
        <dbReference type="EMBL" id="KAG2187433.1"/>
    </source>
</evidence>
<dbReference type="InterPro" id="IPR011701">
    <property type="entry name" value="MFS"/>
</dbReference>
<name>A0A8H7UPM9_9FUNG</name>